<proteinExistence type="predicted"/>
<organism evidence="8 9">
    <name type="scientific">Lunasporangiospora selenospora</name>
    <dbReference type="NCBI Taxonomy" id="979761"/>
    <lineage>
        <taxon>Eukaryota</taxon>
        <taxon>Fungi</taxon>
        <taxon>Fungi incertae sedis</taxon>
        <taxon>Mucoromycota</taxon>
        <taxon>Mortierellomycotina</taxon>
        <taxon>Mortierellomycetes</taxon>
        <taxon>Mortierellales</taxon>
        <taxon>Mortierellaceae</taxon>
        <taxon>Lunasporangiospora</taxon>
    </lineage>
</organism>
<dbReference type="InterPro" id="IPR050329">
    <property type="entry name" value="GLI_C2H2-zinc-finger"/>
</dbReference>
<evidence type="ECO:0000313" key="9">
    <source>
        <dbReference type="Proteomes" id="UP000780801"/>
    </source>
</evidence>
<keyword evidence="3 5" id="KW-0863">Zinc-finger</keyword>
<comment type="caution">
    <text evidence="8">The sequence shown here is derived from an EMBL/GenBank/DDBJ whole genome shotgun (WGS) entry which is preliminary data.</text>
</comment>
<accession>A0A9P6FXW1</accession>
<dbReference type="GO" id="GO:0005634">
    <property type="term" value="C:nucleus"/>
    <property type="evidence" value="ECO:0007669"/>
    <property type="project" value="UniProtKB-ARBA"/>
</dbReference>
<feature type="compositionally biased region" description="Polar residues" evidence="6">
    <location>
        <begin position="57"/>
        <end position="66"/>
    </location>
</feature>
<dbReference type="Pfam" id="PF00096">
    <property type="entry name" value="zf-C2H2"/>
    <property type="match status" value="3"/>
</dbReference>
<dbReference type="FunFam" id="3.30.160.60:FF:000125">
    <property type="entry name" value="Putative zinc finger protein 143"/>
    <property type="match status" value="1"/>
</dbReference>
<evidence type="ECO:0000313" key="8">
    <source>
        <dbReference type="EMBL" id="KAF9583472.1"/>
    </source>
</evidence>
<dbReference type="GO" id="GO:0000981">
    <property type="term" value="F:DNA-binding transcription factor activity, RNA polymerase II-specific"/>
    <property type="evidence" value="ECO:0007669"/>
    <property type="project" value="TreeGrafter"/>
</dbReference>
<evidence type="ECO:0000256" key="6">
    <source>
        <dbReference type="SAM" id="MobiDB-lite"/>
    </source>
</evidence>
<dbReference type="OrthoDB" id="6077919at2759"/>
<dbReference type="GO" id="GO:0008270">
    <property type="term" value="F:zinc ion binding"/>
    <property type="evidence" value="ECO:0007669"/>
    <property type="project" value="UniProtKB-KW"/>
</dbReference>
<dbReference type="Gene3D" id="3.30.160.60">
    <property type="entry name" value="Classic Zinc Finger"/>
    <property type="match status" value="3"/>
</dbReference>
<evidence type="ECO:0000256" key="1">
    <source>
        <dbReference type="ARBA" id="ARBA00022723"/>
    </source>
</evidence>
<dbReference type="EMBL" id="JAABOA010000689">
    <property type="protein sequence ID" value="KAF9583472.1"/>
    <property type="molecule type" value="Genomic_DNA"/>
</dbReference>
<dbReference type="GO" id="GO:0000978">
    <property type="term" value="F:RNA polymerase II cis-regulatory region sequence-specific DNA binding"/>
    <property type="evidence" value="ECO:0007669"/>
    <property type="project" value="TreeGrafter"/>
</dbReference>
<feature type="domain" description="C2H2-type" evidence="7">
    <location>
        <begin position="260"/>
        <end position="285"/>
    </location>
</feature>
<dbReference type="InterPro" id="IPR013087">
    <property type="entry name" value="Znf_C2H2_type"/>
</dbReference>
<keyword evidence="1" id="KW-0479">Metal-binding</keyword>
<gene>
    <name evidence="8" type="ORF">BGW38_009389</name>
</gene>
<protein>
    <recommendedName>
        <fullName evidence="7">C2H2-type domain-containing protein</fullName>
    </recommendedName>
</protein>
<dbReference type="FunFam" id="3.30.160.60:FF:000358">
    <property type="entry name" value="zinc finger protein 24"/>
    <property type="match status" value="1"/>
</dbReference>
<evidence type="ECO:0000256" key="4">
    <source>
        <dbReference type="ARBA" id="ARBA00022833"/>
    </source>
</evidence>
<dbReference type="SUPFAM" id="SSF57667">
    <property type="entry name" value="beta-beta-alpha zinc fingers"/>
    <property type="match status" value="2"/>
</dbReference>
<dbReference type="AlphaFoldDB" id="A0A9P6FXW1"/>
<keyword evidence="4" id="KW-0862">Zinc</keyword>
<dbReference type="InterPro" id="IPR036236">
    <property type="entry name" value="Znf_C2H2_sf"/>
</dbReference>
<dbReference type="PROSITE" id="PS50157">
    <property type="entry name" value="ZINC_FINGER_C2H2_2"/>
    <property type="match status" value="3"/>
</dbReference>
<feature type="compositionally biased region" description="Low complexity" evidence="6">
    <location>
        <begin position="18"/>
        <end position="34"/>
    </location>
</feature>
<keyword evidence="9" id="KW-1185">Reference proteome</keyword>
<dbReference type="Proteomes" id="UP000780801">
    <property type="component" value="Unassembled WGS sequence"/>
</dbReference>
<feature type="domain" description="C2H2-type" evidence="7">
    <location>
        <begin position="230"/>
        <end position="259"/>
    </location>
</feature>
<evidence type="ECO:0000256" key="2">
    <source>
        <dbReference type="ARBA" id="ARBA00022737"/>
    </source>
</evidence>
<evidence type="ECO:0000256" key="3">
    <source>
        <dbReference type="ARBA" id="ARBA00022771"/>
    </source>
</evidence>
<feature type="domain" description="C2H2-type" evidence="7">
    <location>
        <begin position="200"/>
        <end position="229"/>
    </location>
</feature>
<dbReference type="PANTHER" id="PTHR19818">
    <property type="entry name" value="ZINC FINGER PROTEIN ZIC AND GLI"/>
    <property type="match status" value="1"/>
</dbReference>
<evidence type="ECO:0000256" key="5">
    <source>
        <dbReference type="PROSITE-ProRule" id="PRU00042"/>
    </source>
</evidence>
<feature type="region of interest" description="Disordered" evidence="6">
    <location>
        <begin position="1"/>
        <end position="66"/>
    </location>
</feature>
<reference evidence="8" key="1">
    <citation type="journal article" date="2020" name="Fungal Divers.">
        <title>Resolving the Mortierellaceae phylogeny through synthesis of multi-gene phylogenetics and phylogenomics.</title>
        <authorList>
            <person name="Vandepol N."/>
            <person name="Liber J."/>
            <person name="Desiro A."/>
            <person name="Na H."/>
            <person name="Kennedy M."/>
            <person name="Barry K."/>
            <person name="Grigoriev I.V."/>
            <person name="Miller A.N."/>
            <person name="O'Donnell K."/>
            <person name="Stajich J.E."/>
            <person name="Bonito G."/>
        </authorList>
    </citation>
    <scope>NUCLEOTIDE SEQUENCE</scope>
    <source>
        <strain evidence="8">KOD1015</strain>
    </source>
</reference>
<name>A0A9P6FXW1_9FUNG</name>
<feature type="compositionally biased region" description="Polar residues" evidence="6">
    <location>
        <begin position="142"/>
        <end position="164"/>
    </location>
</feature>
<sequence length="386" mass="41895">MATSSATQDSHKVALATSLLQPYPSPSQSPASLSRATMSPETNGPAASIVARRRSSVKSLLNSANPPASALDALVMALEATVEDEAAGVLGRDLKAQPAKVDEDDDPDATVPSSPTAFMRGVTGSTTHHLPTLHLPEAASPQGPSVHSLTPSTDSSQGYPSDGSSLDHQELMSSAELETRSQSASPRSHHGRASSGKKPYVCRFESCTRAFTQLGNLKTHERKHTGERPYKCPFPDCDKTFTQLGNLKTHERIHDVVKPFICRLPGCGKTFSQLGNLKTHTAKMHPDAPMTDEELSIRTRGGDGHSRGQSGFGRSQRTAVLVNPEGGDGPVQVITYFTPQQRRPIKPQQSEEARLVRKIREMMRFQRRRRVRELEAGSEASDDMDE</sequence>
<dbReference type="GO" id="GO:0045944">
    <property type="term" value="P:positive regulation of transcription by RNA polymerase II"/>
    <property type="evidence" value="ECO:0007669"/>
    <property type="project" value="UniProtKB-ARBA"/>
</dbReference>
<feature type="region of interest" description="Disordered" evidence="6">
    <location>
        <begin position="96"/>
        <end position="197"/>
    </location>
</feature>
<dbReference type="PANTHER" id="PTHR19818:SF139">
    <property type="entry name" value="PAIR-RULE PROTEIN ODD-PAIRED"/>
    <property type="match status" value="1"/>
</dbReference>
<dbReference type="PROSITE" id="PS00028">
    <property type="entry name" value="ZINC_FINGER_C2H2_1"/>
    <property type="match status" value="3"/>
</dbReference>
<keyword evidence="2" id="KW-0677">Repeat</keyword>
<dbReference type="SMART" id="SM00355">
    <property type="entry name" value="ZnF_C2H2"/>
    <property type="match status" value="3"/>
</dbReference>
<evidence type="ECO:0000259" key="7">
    <source>
        <dbReference type="PROSITE" id="PS50157"/>
    </source>
</evidence>